<dbReference type="Proteomes" id="UP000010799">
    <property type="component" value="Chromosome"/>
</dbReference>
<dbReference type="eggNOG" id="COG3064">
    <property type="taxonomic scope" value="Bacteria"/>
</dbReference>
<dbReference type="AlphaFoldDB" id="L0EWA3"/>
<evidence type="ECO:0000313" key="1">
    <source>
        <dbReference type="EMBL" id="AGA65120.1"/>
    </source>
</evidence>
<dbReference type="Pfam" id="PF11306">
    <property type="entry name" value="DUF3108"/>
    <property type="match status" value="1"/>
</dbReference>
<gene>
    <name evidence="1" type="ordered locus">B488_11280</name>
</gene>
<organism evidence="1 2">
    <name type="scientific">Liberibacter crescens (strain BT-1)</name>
    <dbReference type="NCBI Taxonomy" id="1215343"/>
    <lineage>
        <taxon>Bacteria</taxon>
        <taxon>Pseudomonadati</taxon>
        <taxon>Pseudomonadota</taxon>
        <taxon>Alphaproteobacteria</taxon>
        <taxon>Hyphomicrobiales</taxon>
        <taxon>Rhizobiaceae</taxon>
        <taxon>Liberibacter</taxon>
    </lineage>
</organism>
<name>L0EWA3_LIBCB</name>
<keyword evidence="2" id="KW-1185">Reference proteome</keyword>
<sequence>MRCTLSIIFILLMPLFSWAVEEQSHIVEYDVRFSSILIAQAIFKTSTLEKHYRISASIKAIGLFNMISSLSARMNVEGDVIGDQLHSTSYILSYIYKKKKRFFEVKYQNDFVKTYQVIPKKTLFLNDWIKLSENDLLKVIDPISGLLAFKEDQLCLKKQFIFDGEMRYDLDFLFHGKKNFVTENFSGEAFVCSLNFIPKSGYRKDHYSIKHLQKSNIEVWFARSPVTHLYAPVYASIPVNIGTITIIARKY</sequence>
<proteinExistence type="predicted"/>
<dbReference type="STRING" id="1215343.B488_11280"/>
<reference evidence="1 2" key="1">
    <citation type="journal article" date="2012" name="Stand. Genomic Sci.">
        <title>Complete genome sequence of Liberibacter crescens BT-1.</title>
        <authorList>
            <person name="Leonard M.T."/>
            <person name="Fagen J.R."/>
            <person name="Davis-Richardson A.G."/>
            <person name="Davis M.J."/>
            <person name="Triplett E.W."/>
        </authorList>
    </citation>
    <scope>NUCLEOTIDE SEQUENCE [LARGE SCALE GENOMIC DNA]</scope>
    <source>
        <strain evidence="1 2">BT-1</strain>
    </source>
</reference>
<dbReference type="RefSeq" id="WP_015273545.1">
    <property type="nucleotide sequence ID" value="NC_019907.1"/>
</dbReference>
<evidence type="ECO:0000313" key="2">
    <source>
        <dbReference type="Proteomes" id="UP000010799"/>
    </source>
</evidence>
<dbReference type="EMBL" id="CP003789">
    <property type="protein sequence ID" value="AGA65120.1"/>
    <property type="molecule type" value="Genomic_DNA"/>
</dbReference>
<protein>
    <recommendedName>
        <fullName evidence="3">DUF3108 domain-containing protein</fullName>
    </recommendedName>
</protein>
<dbReference type="PATRIC" id="fig|1215343.11.peg.1162"/>
<evidence type="ECO:0008006" key="3">
    <source>
        <dbReference type="Google" id="ProtNLM"/>
    </source>
</evidence>
<dbReference type="KEGG" id="lcc:B488_11280"/>
<dbReference type="InterPro" id="IPR021457">
    <property type="entry name" value="DUF3108"/>
</dbReference>
<accession>L0EWA3</accession>
<dbReference type="HOGENOM" id="CLU_072063_0_0_5"/>